<feature type="transmembrane region" description="Helical" evidence="1">
    <location>
        <begin position="45"/>
        <end position="65"/>
    </location>
</feature>
<keyword evidence="1" id="KW-0812">Transmembrane</keyword>
<dbReference type="EMBL" id="QRMS01000001">
    <property type="protein sequence ID" value="RHJ89445.1"/>
    <property type="molecule type" value="Genomic_DNA"/>
</dbReference>
<sequence length="300" mass="34543">MNESRIKGAFETMHTTKEMDQRILAAVASGQETQKGRPRRRSRRFYHRLALAAAIVLTLFTVFQIPQVATYAETIVKTFTNVFRVQGEEVKAEGKFLELDEDASNEMEKFDTLRQVEEKIDIKLLKYDKGYEKNLAWQYSPWTDFFEGKPCDEIFGVHVTNDYYILGDLKNVKINSYKEPSTVNSIVYEKGKNFGTPIKCQITIYTSEFYEARDGDGGMENGILDYDSIINQETATTYQCKNLDTEVILYEMVTDGPAAWEQVEGFPVTYMILSYNGITYEFCGQVTKDTMKEIAENLHY</sequence>
<keyword evidence="1" id="KW-1133">Transmembrane helix</keyword>
<keyword evidence="3" id="KW-1185">Reference proteome</keyword>
<evidence type="ECO:0008006" key="4">
    <source>
        <dbReference type="Google" id="ProtNLM"/>
    </source>
</evidence>
<evidence type="ECO:0000313" key="2">
    <source>
        <dbReference type="EMBL" id="RHJ89445.1"/>
    </source>
</evidence>
<dbReference type="OrthoDB" id="9950926at2"/>
<protein>
    <recommendedName>
        <fullName evidence="4">DUF4367 domain-containing protein</fullName>
    </recommendedName>
</protein>
<evidence type="ECO:0000313" key="3">
    <source>
        <dbReference type="Proteomes" id="UP000284841"/>
    </source>
</evidence>
<dbReference type="AlphaFoldDB" id="A0A415E729"/>
<comment type="caution">
    <text evidence="2">The sequence shown here is derived from an EMBL/GenBank/DDBJ whole genome shotgun (WGS) entry which is preliminary data.</text>
</comment>
<keyword evidence="1" id="KW-0472">Membrane</keyword>
<dbReference type="Proteomes" id="UP000284841">
    <property type="component" value="Unassembled WGS sequence"/>
</dbReference>
<organism evidence="2 3">
    <name type="scientific">Emergencia timonensis</name>
    <dbReference type="NCBI Taxonomy" id="1776384"/>
    <lineage>
        <taxon>Bacteria</taxon>
        <taxon>Bacillati</taxon>
        <taxon>Bacillota</taxon>
        <taxon>Clostridia</taxon>
        <taxon>Peptostreptococcales</taxon>
        <taxon>Anaerovoracaceae</taxon>
        <taxon>Emergencia</taxon>
    </lineage>
</organism>
<reference evidence="2 3" key="1">
    <citation type="submission" date="2018-08" db="EMBL/GenBank/DDBJ databases">
        <title>A genome reference for cultivated species of the human gut microbiota.</title>
        <authorList>
            <person name="Zou Y."/>
            <person name="Xue W."/>
            <person name="Luo G."/>
        </authorList>
    </citation>
    <scope>NUCLEOTIDE SEQUENCE [LARGE SCALE GENOMIC DNA]</scope>
    <source>
        <strain evidence="2 3">AM07-24</strain>
    </source>
</reference>
<gene>
    <name evidence="2" type="ORF">DW099_02390</name>
</gene>
<proteinExistence type="predicted"/>
<accession>A0A415E729</accession>
<dbReference type="RefSeq" id="WP_118333568.1">
    <property type="nucleotide sequence ID" value="NZ_AP025567.1"/>
</dbReference>
<evidence type="ECO:0000256" key="1">
    <source>
        <dbReference type="SAM" id="Phobius"/>
    </source>
</evidence>
<name>A0A415E729_9FIRM</name>